<feature type="transmembrane region" description="Helical" evidence="6">
    <location>
        <begin position="90"/>
        <end position="116"/>
    </location>
</feature>
<dbReference type="GO" id="GO:0042908">
    <property type="term" value="P:xenobiotic transport"/>
    <property type="evidence" value="ECO:0007669"/>
    <property type="project" value="UniProtKB-ARBA"/>
</dbReference>
<organism evidence="8 9">
    <name type="scientific">Acaromyces ingoldii</name>
    <dbReference type="NCBI Taxonomy" id="215250"/>
    <lineage>
        <taxon>Eukaryota</taxon>
        <taxon>Fungi</taxon>
        <taxon>Dikarya</taxon>
        <taxon>Basidiomycota</taxon>
        <taxon>Ustilaginomycotina</taxon>
        <taxon>Exobasidiomycetes</taxon>
        <taxon>Exobasidiales</taxon>
        <taxon>Cryptobasidiaceae</taxon>
        <taxon>Acaromyces</taxon>
    </lineage>
</organism>
<evidence type="ECO:0000313" key="8">
    <source>
        <dbReference type="EMBL" id="PWN92988.1"/>
    </source>
</evidence>
<dbReference type="PANTHER" id="PTHR23502">
    <property type="entry name" value="MAJOR FACILITATOR SUPERFAMILY"/>
    <property type="match status" value="1"/>
</dbReference>
<accession>A0A316YWE4</accession>
<dbReference type="EMBL" id="KZ819634">
    <property type="protein sequence ID" value="PWN92988.1"/>
    <property type="molecule type" value="Genomic_DNA"/>
</dbReference>
<dbReference type="InterPro" id="IPR005829">
    <property type="entry name" value="Sugar_transporter_CS"/>
</dbReference>
<dbReference type="FunFam" id="1.20.1250.20:FF:000011">
    <property type="entry name" value="MFS multidrug transporter, putative"/>
    <property type="match status" value="1"/>
</dbReference>
<evidence type="ECO:0000256" key="2">
    <source>
        <dbReference type="ARBA" id="ARBA00022692"/>
    </source>
</evidence>
<dbReference type="InterPro" id="IPR036259">
    <property type="entry name" value="MFS_trans_sf"/>
</dbReference>
<feature type="transmembrane region" description="Helical" evidence="6">
    <location>
        <begin position="329"/>
        <end position="348"/>
    </location>
</feature>
<dbReference type="PROSITE" id="PS00216">
    <property type="entry name" value="SUGAR_TRANSPORT_1"/>
    <property type="match status" value="1"/>
</dbReference>
<dbReference type="OrthoDB" id="6770063at2759"/>
<dbReference type="CDD" id="cd17323">
    <property type="entry name" value="MFS_Tpo1_MDR_like"/>
    <property type="match status" value="1"/>
</dbReference>
<reference evidence="8 9" key="1">
    <citation type="journal article" date="2018" name="Mol. Biol. Evol.">
        <title>Broad Genomic Sampling Reveals a Smut Pathogenic Ancestry of the Fungal Clade Ustilaginomycotina.</title>
        <authorList>
            <person name="Kijpornyongpan T."/>
            <person name="Mondo S.J."/>
            <person name="Barry K."/>
            <person name="Sandor L."/>
            <person name="Lee J."/>
            <person name="Lipzen A."/>
            <person name="Pangilinan J."/>
            <person name="LaButti K."/>
            <person name="Hainaut M."/>
            <person name="Henrissat B."/>
            <person name="Grigoriev I.V."/>
            <person name="Spatafora J.W."/>
            <person name="Aime M.C."/>
        </authorList>
    </citation>
    <scope>NUCLEOTIDE SEQUENCE [LARGE SCALE GENOMIC DNA]</scope>
    <source>
        <strain evidence="8 9">MCA 4198</strain>
    </source>
</reference>
<feature type="transmembrane region" description="Helical" evidence="6">
    <location>
        <begin position="254"/>
        <end position="274"/>
    </location>
</feature>
<keyword evidence="3 6" id="KW-1133">Transmembrane helix</keyword>
<dbReference type="InterPro" id="IPR011701">
    <property type="entry name" value="MFS"/>
</dbReference>
<dbReference type="AlphaFoldDB" id="A0A316YWE4"/>
<keyword evidence="2 6" id="KW-0812">Transmembrane</keyword>
<dbReference type="GO" id="GO:0022857">
    <property type="term" value="F:transmembrane transporter activity"/>
    <property type="evidence" value="ECO:0007669"/>
    <property type="project" value="InterPro"/>
</dbReference>
<dbReference type="SUPFAM" id="SSF103473">
    <property type="entry name" value="MFS general substrate transporter"/>
    <property type="match status" value="1"/>
</dbReference>
<gene>
    <name evidence="8" type="ORF">FA10DRAFT_263710</name>
</gene>
<feature type="transmembrane region" description="Helical" evidence="6">
    <location>
        <begin position="128"/>
        <end position="146"/>
    </location>
</feature>
<proteinExistence type="predicted"/>
<dbReference type="Pfam" id="PF07690">
    <property type="entry name" value="MFS_1"/>
    <property type="match status" value="1"/>
</dbReference>
<evidence type="ECO:0000256" key="3">
    <source>
        <dbReference type="ARBA" id="ARBA00022989"/>
    </source>
</evidence>
<dbReference type="STRING" id="215250.A0A316YWE4"/>
<feature type="compositionally biased region" description="Basic and acidic residues" evidence="5">
    <location>
        <begin position="1"/>
        <end position="15"/>
    </location>
</feature>
<dbReference type="RefSeq" id="XP_025380186.1">
    <property type="nucleotide sequence ID" value="XM_025520335.1"/>
</dbReference>
<feature type="transmembrane region" description="Helical" evidence="6">
    <location>
        <begin position="217"/>
        <end position="239"/>
    </location>
</feature>
<protein>
    <submittedName>
        <fullName evidence="8">Polyamine transporter 1</fullName>
    </submittedName>
</protein>
<name>A0A316YWE4_9BASI</name>
<keyword evidence="4 6" id="KW-0472">Membrane</keyword>
<evidence type="ECO:0000259" key="7">
    <source>
        <dbReference type="PROSITE" id="PS50850"/>
    </source>
</evidence>
<sequence length="544" mass="59252">MEKTNHGEMAAHSHESTPSPTPTEVHHDNHEHGLSFKPAEDIEKGVPDGSKGEPLKGQLGEPDKSGTIIIGWEKDDDENPKNFSFKRRWYITWIVSLYGILSPLTSSMIAPCTGVISKSLGVTKTFEMNMMVSVYLLGYVVGPFFIGPLSEVYGRRPVLMASNALFIAFNIGCSQARTFDEMVAFRFLAGLGGAGPLSIGSGVLGDLWRAEERGKAAALYSIGPLLGPSLGPIAGGFLAEARGADTYGNDTWRWTFYIVIIVGTISATVGFFQLPETYGPLLLERRARRLRAQTGNEKIQSEYDKKETTRQIITRALVRPIIMLTTQPIIQIFTLYQAVLVGTFYILLVTFTRVFTETYHESTGIASLNFLALALGAITGRQIGTQLMDKYYCILKARNGGVANPEMRLVIFFIPAILIPSGMLIYGWAIEYAVHWIVADIGTFIFAMGLMCVGFALNAYTIDVYPLYAASALAVTNSVRSVFGFAFPLFADDMYAKLGYGWGSSLLALIAFLLGGPGALALYRYGPKLRAMSTYAAGGAGSGQ</sequence>
<comment type="subcellular location">
    <subcellularLocation>
        <location evidence="1">Membrane</location>
        <topology evidence="1">Multi-pass membrane protein</topology>
    </subcellularLocation>
</comment>
<dbReference type="InParanoid" id="A0A316YWE4"/>
<evidence type="ECO:0000313" key="9">
    <source>
        <dbReference type="Proteomes" id="UP000245768"/>
    </source>
</evidence>
<feature type="region of interest" description="Disordered" evidence="5">
    <location>
        <begin position="1"/>
        <end position="66"/>
    </location>
</feature>
<evidence type="ECO:0000256" key="5">
    <source>
        <dbReference type="SAM" id="MobiDB-lite"/>
    </source>
</evidence>
<dbReference type="Proteomes" id="UP000245768">
    <property type="component" value="Unassembled WGS sequence"/>
</dbReference>
<dbReference type="GeneID" id="37042251"/>
<evidence type="ECO:0000256" key="1">
    <source>
        <dbReference type="ARBA" id="ARBA00004141"/>
    </source>
</evidence>
<dbReference type="PANTHER" id="PTHR23502:SF60">
    <property type="entry name" value="MAJOR FACILITATOR SUPERFAMILY (MFS) PROFILE DOMAIN-CONTAINING PROTEIN-RELATED"/>
    <property type="match status" value="1"/>
</dbReference>
<dbReference type="GO" id="GO:0005886">
    <property type="term" value="C:plasma membrane"/>
    <property type="evidence" value="ECO:0007669"/>
    <property type="project" value="TreeGrafter"/>
</dbReference>
<feature type="transmembrane region" description="Helical" evidence="6">
    <location>
        <begin position="409"/>
        <end position="430"/>
    </location>
</feature>
<feature type="transmembrane region" description="Helical" evidence="6">
    <location>
        <begin position="436"/>
        <end position="460"/>
    </location>
</feature>
<dbReference type="PROSITE" id="PS50850">
    <property type="entry name" value="MFS"/>
    <property type="match status" value="1"/>
</dbReference>
<dbReference type="Gene3D" id="1.20.1250.20">
    <property type="entry name" value="MFS general substrate transporter like domains"/>
    <property type="match status" value="1"/>
</dbReference>
<evidence type="ECO:0000256" key="6">
    <source>
        <dbReference type="SAM" id="Phobius"/>
    </source>
</evidence>
<keyword evidence="9" id="KW-1185">Reference proteome</keyword>
<feature type="transmembrane region" description="Helical" evidence="6">
    <location>
        <begin position="502"/>
        <end position="523"/>
    </location>
</feature>
<feature type="compositionally biased region" description="Basic and acidic residues" evidence="5">
    <location>
        <begin position="24"/>
        <end position="54"/>
    </location>
</feature>
<dbReference type="InterPro" id="IPR020846">
    <property type="entry name" value="MFS_dom"/>
</dbReference>
<evidence type="ECO:0000256" key="4">
    <source>
        <dbReference type="ARBA" id="ARBA00023136"/>
    </source>
</evidence>
<dbReference type="GO" id="GO:0140115">
    <property type="term" value="P:export across plasma membrane"/>
    <property type="evidence" value="ECO:0007669"/>
    <property type="project" value="UniProtKB-ARBA"/>
</dbReference>
<feature type="domain" description="Major facilitator superfamily (MFS) profile" evidence="7">
    <location>
        <begin position="91"/>
        <end position="530"/>
    </location>
</feature>
<feature type="transmembrane region" description="Helical" evidence="6">
    <location>
        <begin position="467"/>
        <end position="490"/>
    </location>
</feature>
<feature type="transmembrane region" description="Helical" evidence="6">
    <location>
        <begin position="183"/>
        <end position="205"/>
    </location>
</feature>